<evidence type="ECO:0000259" key="1">
    <source>
        <dbReference type="Pfam" id="PF06985"/>
    </source>
</evidence>
<comment type="caution">
    <text evidence="2">The sequence shown here is derived from an EMBL/GenBank/DDBJ whole genome shotgun (WGS) entry which is preliminary data.</text>
</comment>
<keyword evidence="3" id="KW-1185">Reference proteome</keyword>
<protein>
    <submittedName>
        <fullName evidence="2">Vegetative incompatibility protein HET-E-1</fullName>
    </submittedName>
</protein>
<sequence>MRLINTNSLVIETFSAEKTPQYAVLSHAWEENNEVSLQEWIASDTCPGVREKSGYLKIINACSKARDDGLEYLWVDTNCIDKTSSAELSEAIKSMFAWYERAAVCITYLADVEWEGNLTDQIHAHKSFQFRNSRWFTRGWTLQ</sequence>
<dbReference type="PANTHER" id="PTHR10622:SF10">
    <property type="entry name" value="HET DOMAIN-CONTAINING PROTEIN"/>
    <property type="match status" value="1"/>
</dbReference>
<feature type="domain" description="Heterokaryon incompatibility" evidence="1">
    <location>
        <begin position="22"/>
        <end position="122"/>
    </location>
</feature>
<evidence type="ECO:0000313" key="3">
    <source>
        <dbReference type="Proteomes" id="UP001055115"/>
    </source>
</evidence>
<dbReference type="EMBL" id="BQXU01000012">
    <property type="protein sequence ID" value="GKT45435.1"/>
    <property type="molecule type" value="Genomic_DNA"/>
</dbReference>
<name>A0AA37LF58_9PEZI</name>
<dbReference type="GeneID" id="73326418"/>
<reference evidence="2 3" key="1">
    <citation type="submission" date="2022-03" db="EMBL/GenBank/DDBJ databases">
        <title>Genome data of Colletotrichum spp.</title>
        <authorList>
            <person name="Utami Y.D."/>
            <person name="Hiruma K."/>
        </authorList>
    </citation>
    <scope>NUCLEOTIDE SEQUENCE [LARGE SCALE GENOMIC DNA]</scope>
    <source>
        <strain evidence="2 3">MAFF 239500</strain>
    </source>
</reference>
<accession>A0AA37LF58</accession>
<dbReference type="InterPro" id="IPR010730">
    <property type="entry name" value="HET"/>
</dbReference>
<gene>
    <name evidence="2" type="ORF">ColSpa_05616</name>
</gene>
<proteinExistence type="predicted"/>
<dbReference type="Proteomes" id="UP001055115">
    <property type="component" value="Unassembled WGS sequence"/>
</dbReference>
<evidence type="ECO:0000313" key="2">
    <source>
        <dbReference type="EMBL" id="GKT45435.1"/>
    </source>
</evidence>
<dbReference type="Pfam" id="PF06985">
    <property type="entry name" value="HET"/>
    <property type="match status" value="1"/>
</dbReference>
<dbReference type="AlphaFoldDB" id="A0AA37LF58"/>
<organism evidence="2 3">
    <name type="scientific">Colletotrichum spaethianum</name>
    <dbReference type="NCBI Taxonomy" id="700344"/>
    <lineage>
        <taxon>Eukaryota</taxon>
        <taxon>Fungi</taxon>
        <taxon>Dikarya</taxon>
        <taxon>Ascomycota</taxon>
        <taxon>Pezizomycotina</taxon>
        <taxon>Sordariomycetes</taxon>
        <taxon>Hypocreomycetidae</taxon>
        <taxon>Glomerellales</taxon>
        <taxon>Glomerellaceae</taxon>
        <taxon>Colletotrichum</taxon>
        <taxon>Colletotrichum spaethianum species complex</taxon>
    </lineage>
</organism>
<dbReference type="PANTHER" id="PTHR10622">
    <property type="entry name" value="HET DOMAIN-CONTAINING PROTEIN"/>
    <property type="match status" value="1"/>
</dbReference>
<dbReference type="RefSeq" id="XP_049127785.1">
    <property type="nucleotide sequence ID" value="XM_049271828.1"/>
</dbReference>